<dbReference type="PANTHER" id="PTHR12483:SF73">
    <property type="entry name" value="COPPER TRANSPORT PROTEIN CTR3"/>
    <property type="match status" value="1"/>
</dbReference>
<evidence type="ECO:0000256" key="4">
    <source>
        <dbReference type="ARBA" id="ARBA00022989"/>
    </source>
</evidence>
<dbReference type="InParanoid" id="A0A1V8SM97"/>
<dbReference type="PANTHER" id="PTHR12483">
    <property type="entry name" value="SOLUTE CARRIER FAMILY 31 COPPER TRANSPORTERS"/>
    <property type="match status" value="1"/>
</dbReference>
<dbReference type="InterPro" id="IPR007274">
    <property type="entry name" value="Cop_transporter"/>
</dbReference>
<proteinExistence type="inferred from homology"/>
<accession>A0A1V8SM97</accession>
<sequence>MAATSSAAPAMDMGDIMGGCKISTIDACFIADTWRITSSGMFAGSCIGVILLVIVLEELRRVSREYDAMLVRKRKTMITSSTGSILLIGSDSGSDQEKRGAVAQTSTATMGSKSFKRTLGEQLVPATLPMLQFAVAYFVMLLAMYYNGYIIICILIGAFIGAFAFSWQSMAMPGEDREITFCCG</sequence>
<evidence type="ECO:0000256" key="3">
    <source>
        <dbReference type="ARBA" id="ARBA00022692"/>
    </source>
</evidence>
<evidence type="ECO:0000313" key="8">
    <source>
        <dbReference type="Proteomes" id="UP000192596"/>
    </source>
</evidence>
<dbReference type="EMBL" id="NAJO01000036">
    <property type="protein sequence ID" value="OQO00296.1"/>
    <property type="molecule type" value="Genomic_DNA"/>
</dbReference>
<feature type="transmembrane region" description="Helical" evidence="6">
    <location>
        <begin position="149"/>
        <end position="167"/>
    </location>
</feature>
<protein>
    <recommendedName>
        <fullName evidence="6">Copper transport protein</fullName>
    </recommendedName>
</protein>
<dbReference type="Proteomes" id="UP000192596">
    <property type="component" value="Unassembled WGS sequence"/>
</dbReference>
<dbReference type="STRING" id="1507870.A0A1V8SM97"/>
<reference evidence="8" key="1">
    <citation type="submission" date="2017-03" db="EMBL/GenBank/DDBJ databases">
        <title>Genomes of endolithic fungi from Antarctica.</title>
        <authorList>
            <person name="Coleine C."/>
            <person name="Masonjones S."/>
            <person name="Stajich J.E."/>
        </authorList>
    </citation>
    <scope>NUCLEOTIDE SEQUENCE [LARGE SCALE GENOMIC DNA]</scope>
    <source>
        <strain evidence="8">CCFEE 5527</strain>
    </source>
</reference>
<evidence type="ECO:0000313" key="7">
    <source>
        <dbReference type="EMBL" id="OQO00296.1"/>
    </source>
</evidence>
<keyword evidence="8" id="KW-1185">Reference proteome</keyword>
<keyword evidence="6" id="KW-0813">Transport</keyword>
<keyword evidence="5 6" id="KW-0472">Membrane</keyword>
<keyword evidence="4 6" id="KW-1133">Transmembrane helix</keyword>
<comment type="caution">
    <text evidence="7">The sequence shown here is derived from an EMBL/GenBank/DDBJ whole genome shotgun (WGS) entry which is preliminary data.</text>
</comment>
<keyword evidence="6" id="KW-0187">Copper transport</keyword>
<keyword evidence="6" id="KW-0406">Ion transport</keyword>
<evidence type="ECO:0000256" key="6">
    <source>
        <dbReference type="RuleBase" id="RU367022"/>
    </source>
</evidence>
<gene>
    <name evidence="7" type="ORF">B0A48_14083</name>
</gene>
<evidence type="ECO:0000256" key="2">
    <source>
        <dbReference type="ARBA" id="ARBA00006921"/>
    </source>
</evidence>
<dbReference type="GO" id="GO:0016020">
    <property type="term" value="C:membrane"/>
    <property type="evidence" value="ECO:0007669"/>
    <property type="project" value="UniProtKB-SubCell"/>
</dbReference>
<comment type="subcellular location">
    <subcellularLocation>
        <location evidence="1 6">Membrane</location>
        <topology evidence="1 6">Multi-pass membrane protein</topology>
    </subcellularLocation>
</comment>
<dbReference type="AlphaFoldDB" id="A0A1V8SM97"/>
<dbReference type="Pfam" id="PF04145">
    <property type="entry name" value="Ctr"/>
    <property type="match status" value="1"/>
</dbReference>
<name>A0A1V8SM97_9PEZI</name>
<dbReference type="OrthoDB" id="161814at2759"/>
<feature type="transmembrane region" description="Helical" evidence="6">
    <location>
        <begin position="36"/>
        <end position="56"/>
    </location>
</feature>
<keyword evidence="6" id="KW-0186">Copper</keyword>
<dbReference type="GO" id="GO:0005375">
    <property type="term" value="F:copper ion transmembrane transporter activity"/>
    <property type="evidence" value="ECO:0007669"/>
    <property type="project" value="UniProtKB-UniRule"/>
</dbReference>
<evidence type="ECO:0000256" key="5">
    <source>
        <dbReference type="ARBA" id="ARBA00023136"/>
    </source>
</evidence>
<comment type="similarity">
    <text evidence="2 6">Belongs to the copper transporter (Ctr) (TC 1.A.56) family. SLC31A subfamily.</text>
</comment>
<evidence type="ECO:0000256" key="1">
    <source>
        <dbReference type="ARBA" id="ARBA00004141"/>
    </source>
</evidence>
<keyword evidence="3 6" id="KW-0812">Transmembrane</keyword>
<feature type="transmembrane region" description="Helical" evidence="6">
    <location>
        <begin position="123"/>
        <end position="143"/>
    </location>
</feature>
<organism evidence="7 8">
    <name type="scientific">Cryoendolithus antarcticus</name>
    <dbReference type="NCBI Taxonomy" id="1507870"/>
    <lineage>
        <taxon>Eukaryota</taxon>
        <taxon>Fungi</taxon>
        <taxon>Dikarya</taxon>
        <taxon>Ascomycota</taxon>
        <taxon>Pezizomycotina</taxon>
        <taxon>Dothideomycetes</taxon>
        <taxon>Dothideomycetidae</taxon>
        <taxon>Cladosporiales</taxon>
        <taxon>Cladosporiaceae</taxon>
        <taxon>Cryoendolithus</taxon>
    </lineage>
</organism>
<dbReference type="FunCoup" id="A0A1V8SM97">
    <property type="interactions" value="45"/>
</dbReference>